<dbReference type="RefSeq" id="YP_009808473.1">
    <property type="nucleotide sequence ID" value="NC_048041.1"/>
</dbReference>
<dbReference type="Proteomes" id="UP000263435">
    <property type="component" value="Segment"/>
</dbReference>
<dbReference type="EMBL" id="MH645904">
    <property type="protein sequence ID" value="AXQ66651.1"/>
    <property type="molecule type" value="Genomic_DNA"/>
</dbReference>
<evidence type="ECO:0000313" key="3">
    <source>
        <dbReference type="Proteomes" id="UP000263435"/>
    </source>
</evidence>
<evidence type="ECO:0000313" key="2">
    <source>
        <dbReference type="EMBL" id="AXQ66651.1"/>
    </source>
</evidence>
<name>A0A385E4D7_9CAUD</name>
<proteinExistence type="predicted"/>
<dbReference type="KEGG" id="vg:54999376"/>
<evidence type="ECO:0000256" key="1">
    <source>
        <dbReference type="SAM" id="Coils"/>
    </source>
</evidence>
<dbReference type="GeneID" id="54999376"/>
<accession>A0A385E4D7</accession>
<keyword evidence="3" id="KW-1185">Reference proteome</keyword>
<organism evidence="2 3">
    <name type="scientific">Vibrio phage vB_VpS_PG07</name>
    <dbReference type="NCBI Taxonomy" id="2301664"/>
    <lineage>
        <taxon>Viruses</taxon>
        <taxon>Duplodnaviria</taxon>
        <taxon>Heunggongvirae</taxon>
        <taxon>Uroviricota</taxon>
        <taxon>Caudoviricetes</taxon>
        <taxon>Demerecviridae</taxon>
        <taxon>Pogseptimavirus</taxon>
        <taxon>Pogseptimavirus PG07</taxon>
    </lineage>
</organism>
<reference evidence="2 3" key="1">
    <citation type="submission" date="2018-07" db="EMBL/GenBank/DDBJ databases">
        <title>Sequencing of PG07.</title>
        <authorList>
            <person name="Ding T."/>
        </authorList>
    </citation>
    <scope>NUCLEOTIDE SEQUENCE [LARGE SCALE GENOMIC DNA]</scope>
</reference>
<keyword evidence="1" id="KW-0175">Coiled coil</keyword>
<feature type="coiled-coil region" evidence="1">
    <location>
        <begin position="132"/>
        <end position="166"/>
    </location>
</feature>
<sequence length="187" mass="21565">MEKNYYVHYVSNSLRRFGVHDEDETSPEYWRDAEVVGPFTEDAMRTFDREACQDVASASGESEWEVCPHCDGEGTTEDFESGEPVSCGDCGGHGGWEEDWNDFVNGNTESIYEVYNPELHYMARSKFPEHLAWKKKDKMQKLANTMEVLEREKANALKEVRRQTKMAASADMKWKALAEELAKMERE</sequence>
<protein>
    <submittedName>
        <fullName evidence="2">Uncharacterized protein</fullName>
    </submittedName>
</protein>